<proteinExistence type="predicted"/>
<feature type="transmembrane region" description="Helical" evidence="1">
    <location>
        <begin position="42"/>
        <end position="63"/>
    </location>
</feature>
<evidence type="ECO:0000313" key="2">
    <source>
        <dbReference type="EMBL" id="SFV53460.1"/>
    </source>
</evidence>
<gene>
    <name evidence="2" type="ORF">MNB_SM-4-1427</name>
</gene>
<feature type="transmembrane region" description="Helical" evidence="1">
    <location>
        <begin position="213"/>
        <end position="233"/>
    </location>
</feature>
<feature type="transmembrane region" description="Helical" evidence="1">
    <location>
        <begin position="239"/>
        <end position="258"/>
    </location>
</feature>
<protein>
    <submittedName>
        <fullName evidence="2">FIG00761799: membrane protein</fullName>
    </submittedName>
</protein>
<dbReference type="AlphaFoldDB" id="A0A1W1BIU3"/>
<evidence type="ECO:0000256" key="1">
    <source>
        <dbReference type="SAM" id="Phobius"/>
    </source>
</evidence>
<feature type="transmembrane region" description="Helical" evidence="1">
    <location>
        <begin position="120"/>
        <end position="143"/>
    </location>
</feature>
<feature type="transmembrane region" description="Helical" evidence="1">
    <location>
        <begin position="150"/>
        <end position="167"/>
    </location>
</feature>
<feature type="transmembrane region" description="Helical" evidence="1">
    <location>
        <begin position="270"/>
        <end position="288"/>
    </location>
</feature>
<accession>A0A1W1BIU3</accession>
<feature type="transmembrane region" description="Helical" evidence="1">
    <location>
        <begin position="75"/>
        <end position="108"/>
    </location>
</feature>
<sequence>MLFLQTSHVSISYEEASLLYGDFSVLSSLTSLSLNLFGQNDLALRLVMILFHFLSAILMYEISKRYIPLERNRLWLLLVFLLLPGVVSAAIIVNSAGMLIFGLLLFVYLSEKIPQRYLNVLLLLYALADVGFVYLFLGLAVYYSMNKQKYNLVYVLALYMLTSYLYGFEVTGSPSGHFLDTIGIYSAIFTPIIFIYLFYTLYKSYFTSKIDMLWYLSATVLILSLVLSFRQRIPLEHFAPYLIIALPLAAQSFISSYRVRLKVYRKRYKLAFVLSFIFLISNTLIVFFNKELYVFIPKPQHHFAYEMHVAKELSSILKKRGVFCLTTDEKMQKRLKFYGVTKCKDILLLEKNITSEKATNVTISYKNSVLYRADVTIINNI</sequence>
<feature type="transmembrane region" description="Helical" evidence="1">
    <location>
        <begin position="182"/>
        <end position="201"/>
    </location>
</feature>
<reference evidence="2" key="1">
    <citation type="submission" date="2016-10" db="EMBL/GenBank/DDBJ databases">
        <authorList>
            <person name="de Groot N.N."/>
        </authorList>
    </citation>
    <scope>NUCLEOTIDE SEQUENCE</scope>
</reference>
<keyword evidence="1" id="KW-0472">Membrane</keyword>
<keyword evidence="1" id="KW-1133">Transmembrane helix</keyword>
<name>A0A1W1BIU3_9ZZZZ</name>
<organism evidence="2">
    <name type="scientific">hydrothermal vent metagenome</name>
    <dbReference type="NCBI Taxonomy" id="652676"/>
    <lineage>
        <taxon>unclassified sequences</taxon>
        <taxon>metagenomes</taxon>
        <taxon>ecological metagenomes</taxon>
    </lineage>
</organism>
<dbReference type="EMBL" id="FPHF01000025">
    <property type="protein sequence ID" value="SFV53460.1"/>
    <property type="molecule type" value="Genomic_DNA"/>
</dbReference>
<keyword evidence="1" id="KW-0812">Transmembrane</keyword>